<sequence>MSLDALKKAVRALEREEARLGALIAAQGAARTDLSSTELATLTTAFPDADRANDFLTRLPSKPGAKAILAAFSNPAELKALTEVTLGGDLRALGVLAETGCGGNAGKLKDFADKFAGNADFKVVMEKGGLGTRPEALAALLGDTCGGSADNLAKLVDTFKDPAQAAKLENALGKGGLGQAPKVLAELARGDDGALLKKLTDDFTSDQDLGKLNDLMVKGGLDGAAPGRAGLMKDVITKGLGGSPARLKELHAGFPSDDDQAQFGRMILAFDGKDAHGGERLKTALDGFLHRGAADNAAAAIALRDPFMKNLETMGRAKAAPDLGGNRARAIGDASATGELLPQAGVAAAMGDLLKSGSPLALGTSDMALLLGEDAAQLALAKALLEGRADEIGQLPLPQANPAITQRTSEMTDTVVKDTAALVKLGAGACDAACQALDQLADDLLTQARQEPDETTRTAALTAAKAAGAAIATALAARAAQALAASGAIGATAAELGEVAELRSGASDAEKKALSDLGKAAMGAAAAAAAAMGANADETSAAAQALIGEMEADKRAAETKALNDKATSATAAALAGAAEIAKLPAPVDPAIVARVSAAATMATRAGAAAPDKTQAQDAFDAARKAADAVAEAARRAAAASRAAAAFGSVKASAALGNGNSCDMIAASLKAAGKPTEALEAERAGDLARSVGVDIADLERVLADTGKADTFARAAAQAEVGDSVTFDEAALANLNEAKGANTDLTTAINVVNLIDETDAGWIDALTEMRAKAQALAMAARLVIDKDQRKIYIDRALDALEKARAGAVAYATAQQSLAATALSAKHKTASDDTTTARAALVADHIGGAATMGAGALAQQAEGLRATMANRAGAMLSDALIADDAARALRDAATKADAEAQVPGASALKRVQAAAALCAAAKGMADVAFTLATTHLGRVPAAPTGPVGTQLTTHANGMMPDVALRNAAAAFEAANGAAAKWHERANELLAQARTALAEVGTTHADHGAIDTAKTTAEAQIVAATNKQKALDPDVGASLIARLQAVASAWAAWINANVAPTNPAYANAQDMRNTYGTVAMMVTETKRRSGHVGAPRDELIRCAAGIKGDPYALGNTNSKQPCGFTVSGPPPAPAQGKIRQRHICGRHVPEAFEFGNIADGGPRPGDVAAGHMMTAQFEGLPTASLPPGQNLLKTLRKQSNQQKVNSFLPEEVTKANVVAVTSKVLSAAGYASLPAFAAAINGAGGFLRATVTVDIPPVSTIEVGFKLDGNTPYADMMHGTDVTMTMSDMMTIGRATGQ</sequence>
<gene>
    <name evidence="1" type="ORF">FGK64_05840</name>
</gene>
<name>A0ABY2XEM3_9RHOB</name>
<reference evidence="1 2" key="1">
    <citation type="submission" date="2019-05" db="EMBL/GenBank/DDBJ databases">
        <title>Marivita sp. nov. isolated from sea sediment.</title>
        <authorList>
            <person name="Kim W."/>
        </authorList>
    </citation>
    <scope>NUCLEOTIDE SEQUENCE [LARGE SCALE GENOMIC DNA]</scope>
    <source>
        <strain evidence="1 2">CAU 1492</strain>
    </source>
</reference>
<evidence type="ECO:0000313" key="1">
    <source>
        <dbReference type="EMBL" id="TMV15472.1"/>
    </source>
</evidence>
<comment type="caution">
    <text evidence="1">The sequence shown here is derived from an EMBL/GenBank/DDBJ whole genome shotgun (WGS) entry which is preliminary data.</text>
</comment>
<dbReference type="RefSeq" id="WP_138862817.1">
    <property type="nucleotide sequence ID" value="NZ_VCPC01000001.1"/>
</dbReference>
<evidence type="ECO:0000313" key="2">
    <source>
        <dbReference type="Proteomes" id="UP001191082"/>
    </source>
</evidence>
<organism evidence="1 2">
    <name type="scientific">Arenibacterium halophilum</name>
    <dbReference type="NCBI Taxonomy" id="2583821"/>
    <lineage>
        <taxon>Bacteria</taxon>
        <taxon>Pseudomonadati</taxon>
        <taxon>Pseudomonadota</taxon>
        <taxon>Alphaproteobacteria</taxon>
        <taxon>Rhodobacterales</taxon>
        <taxon>Paracoccaceae</taxon>
        <taxon>Arenibacterium</taxon>
    </lineage>
</organism>
<proteinExistence type="predicted"/>
<keyword evidence="2" id="KW-1185">Reference proteome</keyword>
<accession>A0ABY2XEM3</accession>
<dbReference type="EMBL" id="VCPC01000001">
    <property type="protein sequence ID" value="TMV15472.1"/>
    <property type="molecule type" value="Genomic_DNA"/>
</dbReference>
<protein>
    <submittedName>
        <fullName evidence="1">Uncharacterized protein</fullName>
    </submittedName>
</protein>
<dbReference type="Proteomes" id="UP001191082">
    <property type="component" value="Unassembled WGS sequence"/>
</dbReference>